<dbReference type="PANTHER" id="PTHR34216:SF3">
    <property type="entry name" value="POLY-BETA-1,6-N-ACETYL-D-GLUCOSAMINE N-DEACETYLASE"/>
    <property type="match status" value="1"/>
</dbReference>
<dbReference type="PANTHER" id="PTHR34216">
    <property type="match status" value="1"/>
</dbReference>
<protein>
    <submittedName>
        <fullName evidence="5">Polysaccharide deacetylase family protein</fullName>
    </submittedName>
</protein>
<keyword evidence="6" id="KW-1185">Reference proteome</keyword>
<dbReference type="SUPFAM" id="SSF88713">
    <property type="entry name" value="Glycoside hydrolase/deacetylase"/>
    <property type="match status" value="1"/>
</dbReference>
<feature type="compositionally biased region" description="Basic and acidic residues" evidence="3">
    <location>
        <begin position="62"/>
        <end position="79"/>
    </location>
</feature>
<sequence>MGIVWTTRIRLPGRARPSGGGHRAGEGRTGPDTSPPLGSAEPGALAADEPPGDEPPGDEPPGEERRGDEQRGDEQRGDAPGRMPPVLMYHSVDHYREDPHLITVTPDRFLRQMRWLEANGLRGVGVGELLAAKAAGRHRRLVGLTFDDGYADFAGQVVPVLTRMGFTATVFMVTGEIGGTNSWDDGPRKRLMSAEQLRAMAGWGMEVASHGVRHLSLPEVGHGELVRELRESRSQLEDLLQRPVTGFAYPYGNVTSREAAAVREAGYDYACAIWTSGADRHALARTYVGERDDPLRMRLKFARHRFRQRRLA</sequence>
<evidence type="ECO:0000313" key="6">
    <source>
        <dbReference type="Proteomes" id="UP001595872"/>
    </source>
</evidence>
<accession>A0ABV9U1W4</accession>
<evidence type="ECO:0000259" key="4">
    <source>
        <dbReference type="PROSITE" id="PS51677"/>
    </source>
</evidence>
<dbReference type="EMBL" id="JBHSIT010000007">
    <property type="protein sequence ID" value="MFC4910396.1"/>
    <property type="molecule type" value="Genomic_DNA"/>
</dbReference>
<dbReference type="InterPro" id="IPR051398">
    <property type="entry name" value="Polysacch_Deacetylase"/>
</dbReference>
<dbReference type="Pfam" id="PF01522">
    <property type="entry name" value="Polysacc_deac_1"/>
    <property type="match status" value="1"/>
</dbReference>
<dbReference type="RefSeq" id="WP_378258721.1">
    <property type="nucleotide sequence ID" value="NZ_JBHSIT010000007.1"/>
</dbReference>
<feature type="domain" description="NodB homology" evidence="4">
    <location>
        <begin position="140"/>
        <end position="312"/>
    </location>
</feature>
<evidence type="ECO:0000256" key="1">
    <source>
        <dbReference type="ARBA" id="ARBA00004613"/>
    </source>
</evidence>
<dbReference type="InterPro" id="IPR002509">
    <property type="entry name" value="NODB_dom"/>
</dbReference>
<dbReference type="CDD" id="cd10918">
    <property type="entry name" value="CE4_NodB_like_5s_6s"/>
    <property type="match status" value="1"/>
</dbReference>
<feature type="region of interest" description="Disordered" evidence="3">
    <location>
        <begin position="1"/>
        <end position="86"/>
    </location>
</feature>
<evidence type="ECO:0000256" key="3">
    <source>
        <dbReference type="SAM" id="MobiDB-lite"/>
    </source>
</evidence>
<comment type="subcellular location">
    <subcellularLocation>
        <location evidence="1">Secreted</location>
    </subcellularLocation>
</comment>
<reference evidence="6" key="1">
    <citation type="journal article" date="2019" name="Int. J. Syst. Evol. Microbiol.">
        <title>The Global Catalogue of Microorganisms (GCM) 10K type strain sequencing project: providing services to taxonomists for standard genome sequencing and annotation.</title>
        <authorList>
            <consortium name="The Broad Institute Genomics Platform"/>
            <consortium name="The Broad Institute Genome Sequencing Center for Infectious Disease"/>
            <person name="Wu L."/>
            <person name="Ma J."/>
        </authorList>
    </citation>
    <scope>NUCLEOTIDE SEQUENCE [LARGE SCALE GENOMIC DNA]</scope>
    <source>
        <strain evidence="6">KLKA75</strain>
    </source>
</reference>
<feature type="compositionally biased region" description="Acidic residues" evidence="3">
    <location>
        <begin position="50"/>
        <end position="61"/>
    </location>
</feature>
<keyword evidence="2" id="KW-0732">Signal</keyword>
<dbReference type="Proteomes" id="UP001595872">
    <property type="component" value="Unassembled WGS sequence"/>
</dbReference>
<comment type="caution">
    <text evidence="5">The sequence shown here is derived from an EMBL/GenBank/DDBJ whole genome shotgun (WGS) entry which is preliminary data.</text>
</comment>
<evidence type="ECO:0000256" key="2">
    <source>
        <dbReference type="ARBA" id="ARBA00022729"/>
    </source>
</evidence>
<name>A0ABV9U1W4_9ACTN</name>
<proteinExistence type="predicted"/>
<dbReference type="InterPro" id="IPR011330">
    <property type="entry name" value="Glyco_hydro/deAcase_b/a-brl"/>
</dbReference>
<evidence type="ECO:0000313" key="5">
    <source>
        <dbReference type="EMBL" id="MFC4910396.1"/>
    </source>
</evidence>
<organism evidence="5 6">
    <name type="scientific">Actinomadura gamaensis</name>
    <dbReference type="NCBI Taxonomy" id="1763541"/>
    <lineage>
        <taxon>Bacteria</taxon>
        <taxon>Bacillati</taxon>
        <taxon>Actinomycetota</taxon>
        <taxon>Actinomycetes</taxon>
        <taxon>Streptosporangiales</taxon>
        <taxon>Thermomonosporaceae</taxon>
        <taxon>Actinomadura</taxon>
    </lineage>
</organism>
<dbReference type="PROSITE" id="PS51677">
    <property type="entry name" value="NODB"/>
    <property type="match status" value="1"/>
</dbReference>
<gene>
    <name evidence="5" type="ORF">ACFPCY_23990</name>
</gene>
<dbReference type="Gene3D" id="3.20.20.370">
    <property type="entry name" value="Glycoside hydrolase/deacetylase"/>
    <property type="match status" value="1"/>
</dbReference>